<dbReference type="SMART" id="SM00271">
    <property type="entry name" value="DnaJ"/>
    <property type="match status" value="1"/>
</dbReference>
<dbReference type="InterPro" id="IPR036869">
    <property type="entry name" value="J_dom_sf"/>
</dbReference>
<dbReference type="PROSITE" id="PS00636">
    <property type="entry name" value="DNAJ_1"/>
    <property type="match status" value="1"/>
</dbReference>
<dbReference type="PANTHER" id="PTHR43096:SF52">
    <property type="entry name" value="DNAJ HOMOLOG 1, MITOCHONDRIAL-RELATED"/>
    <property type="match status" value="1"/>
</dbReference>
<name>A0AAT9FP46_9BACT</name>
<dbReference type="CDD" id="cd10747">
    <property type="entry name" value="DnaJ_C"/>
    <property type="match status" value="1"/>
</dbReference>
<dbReference type="Pfam" id="PF01556">
    <property type="entry name" value="DnaJ_C"/>
    <property type="match status" value="1"/>
</dbReference>
<evidence type="ECO:0000313" key="3">
    <source>
        <dbReference type="EMBL" id="BDS07743.1"/>
    </source>
</evidence>
<accession>A0AAT9FP46</accession>
<proteinExistence type="predicted"/>
<dbReference type="FunFam" id="2.60.260.20:FF:000013">
    <property type="entry name" value="DnaJ subfamily B member 11"/>
    <property type="match status" value="1"/>
</dbReference>
<keyword evidence="3" id="KW-0238">DNA-binding</keyword>
<evidence type="ECO:0000256" key="1">
    <source>
        <dbReference type="ARBA" id="ARBA00023186"/>
    </source>
</evidence>
<dbReference type="PROSITE" id="PS50076">
    <property type="entry name" value="DNAJ_2"/>
    <property type="match status" value="1"/>
</dbReference>
<dbReference type="GO" id="GO:0051082">
    <property type="term" value="F:unfolded protein binding"/>
    <property type="evidence" value="ECO:0007669"/>
    <property type="project" value="InterPro"/>
</dbReference>
<protein>
    <submittedName>
        <fullName evidence="3">Curved DNA-binding protein</fullName>
    </submittedName>
</protein>
<sequence>MKFRDYYEVLGVSRDASQDDIRKAFRKLARKYHPDVAKDKDTAEEKFKEVNEAYEVLGDPEKREKYDTLGKDWNNPGAGQAGGDPYGGFYGAHSGDGGYENHYSGTGFSDFFEQMFGAGASSGGGRYSSFSGGPGGNSPIPGQDAHADILVSLDDVVNGTERSLQLKQVNRATGTSEMKTSRIRIPKGITEGQLIRCAGLGNPGYNGGPPGDLFLHVRVEKHPDFRIVGSDLYHELPLAPWEAVLGAEVSVKSLTGSVKIKIPSGVENGTELRIKGKGLPQGTSGSHGDLYAVIQLVTPSKLTDEEKDLWQQLSKASTFTPRS</sequence>
<dbReference type="Pfam" id="PF00226">
    <property type="entry name" value="DnaJ"/>
    <property type="match status" value="1"/>
</dbReference>
<organism evidence="3">
    <name type="scientific">Oceaniferula spumae</name>
    <dbReference type="NCBI Taxonomy" id="2979115"/>
    <lineage>
        <taxon>Bacteria</taxon>
        <taxon>Pseudomonadati</taxon>
        <taxon>Verrucomicrobiota</taxon>
        <taxon>Verrucomicrobiia</taxon>
        <taxon>Verrucomicrobiales</taxon>
        <taxon>Verrucomicrobiaceae</taxon>
        <taxon>Oceaniferula</taxon>
    </lineage>
</organism>
<keyword evidence="1" id="KW-0143">Chaperone</keyword>
<dbReference type="PANTHER" id="PTHR43096">
    <property type="entry name" value="DNAJ HOMOLOG 1, MITOCHONDRIAL-RELATED"/>
    <property type="match status" value="1"/>
</dbReference>
<dbReference type="Gene3D" id="2.60.260.20">
    <property type="entry name" value="Urease metallochaperone UreE, N-terminal domain"/>
    <property type="match status" value="2"/>
</dbReference>
<dbReference type="InterPro" id="IPR002939">
    <property type="entry name" value="DnaJ_C"/>
</dbReference>
<evidence type="ECO:0000259" key="2">
    <source>
        <dbReference type="PROSITE" id="PS50076"/>
    </source>
</evidence>
<dbReference type="InterPro" id="IPR001623">
    <property type="entry name" value="DnaJ_domain"/>
</dbReference>
<reference evidence="3" key="1">
    <citation type="submission" date="2024-07" db="EMBL/GenBank/DDBJ databases">
        <title>Complete genome sequence of Verrucomicrobiaceae bacterium NT6N.</title>
        <authorList>
            <person name="Huang C."/>
            <person name="Takami H."/>
            <person name="Hamasaki K."/>
        </authorList>
    </citation>
    <scope>NUCLEOTIDE SEQUENCE</scope>
    <source>
        <strain evidence="3">NT6N</strain>
    </source>
</reference>
<dbReference type="GO" id="GO:0003677">
    <property type="term" value="F:DNA binding"/>
    <property type="evidence" value="ECO:0007669"/>
    <property type="project" value="UniProtKB-KW"/>
</dbReference>
<dbReference type="InterPro" id="IPR008971">
    <property type="entry name" value="HSP40/DnaJ_pept-bd"/>
</dbReference>
<feature type="domain" description="J" evidence="2">
    <location>
        <begin position="5"/>
        <end position="70"/>
    </location>
</feature>
<dbReference type="InterPro" id="IPR018253">
    <property type="entry name" value="DnaJ_domain_CS"/>
</dbReference>
<dbReference type="CDD" id="cd06257">
    <property type="entry name" value="DnaJ"/>
    <property type="match status" value="1"/>
</dbReference>
<dbReference type="Gene3D" id="1.10.287.110">
    <property type="entry name" value="DnaJ domain"/>
    <property type="match status" value="1"/>
</dbReference>
<dbReference type="SUPFAM" id="SSF46565">
    <property type="entry name" value="Chaperone J-domain"/>
    <property type="match status" value="1"/>
</dbReference>
<gene>
    <name evidence="3" type="primary">cbpA</name>
    <name evidence="3" type="ORF">NT6N_27830</name>
</gene>
<dbReference type="PRINTS" id="PR00625">
    <property type="entry name" value="JDOMAIN"/>
</dbReference>
<dbReference type="GO" id="GO:0005737">
    <property type="term" value="C:cytoplasm"/>
    <property type="evidence" value="ECO:0007669"/>
    <property type="project" value="TreeGrafter"/>
</dbReference>
<dbReference type="GO" id="GO:0042026">
    <property type="term" value="P:protein refolding"/>
    <property type="evidence" value="ECO:0007669"/>
    <property type="project" value="TreeGrafter"/>
</dbReference>
<dbReference type="EMBL" id="AP026866">
    <property type="protein sequence ID" value="BDS07743.1"/>
    <property type="molecule type" value="Genomic_DNA"/>
</dbReference>
<dbReference type="KEGG" id="osu:NT6N_27830"/>
<dbReference type="SUPFAM" id="SSF49493">
    <property type="entry name" value="HSP40/DnaJ peptide-binding domain"/>
    <property type="match status" value="2"/>
</dbReference>
<dbReference type="AlphaFoldDB" id="A0AAT9FP46"/>